<dbReference type="CDD" id="cd01483">
    <property type="entry name" value="E1_enzyme_family"/>
    <property type="match status" value="1"/>
</dbReference>
<name>A0A8S5QDH0_9CAUD</name>
<evidence type="ECO:0000259" key="1">
    <source>
        <dbReference type="Pfam" id="PF00899"/>
    </source>
</evidence>
<sequence length="225" mass="25489">MANNYTRYKFYVIGVGGTGSLLARDLPKLLLGTSHKMILIDGDTVESKNIERQGYQAQDVGDNKALALSRKINSLYPIECEFDDKYCTYESLFALIQDDKGYVPVIIGCVDNDATRMILEKVFKKLDDVIYIDSANSEYEGNIYITTKKNGIQQSNLRSQCYKFDLDKHPLDVSCQEQAAKGNVQFLVTNAKMAVSILEHCNALIMYQLKEGVQLVNRFETVFYD</sequence>
<proteinExistence type="predicted"/>
<reference evidence="2" key="1">
    <citation type="journal article" date="2021" name="Proc. Natl. Acad. Sci. U.S.A.">
        <title>A Catalog of Tens of Thousands of Viruses from Human Metagenomes Reveals Hidden Associations with Chronic Diseases.</title>
        <authorList>
            <person name="Tisza M.J."/>
            <person name="Buck C.B."/>
        </authorList>
    </citation>
    <scope>NUCLEOTIDE SEQUENCE</scope>
    <source>
        <strain evidence="2">CtHhH6</strain>
    </source>
</reference>
<dbReference type="Pfam" id="PF00899">
    <property type="entry name" value="ThiF"/>
    <property type="match status" value="1"/>
</dbReference>
<dbReference type="SUPFAM" id="SSF69572">
    <property type="entry name" value="Activating enzymes of the ubiquitin-like proteins"/>
    <property type="match status" value="1"/>
</dbReference>
<organism evidence="2">
    <name type="scientific">Siphoviridae sp. ctHhH6</name>
    <dbReference type="NCBI Taxonomy" id="2825422"/>
    <lineage>
        <taxon>Viruses</taxon>
        <taxon>Duplodnaviria</taxon>
        <taxon>Heunggongvirae</taxon>
        <taxon>Uroviricota</taxon>
        <taxon>Caudoviricetes</taxon>
    </lineage>
</organism>
<protein>
    <submittedName>
        <fullName evidence="2">E1 enzyme family protein</fullName>
    </submittedName>
</protein>
<accession>A0A8S5QDH0</accession>
<feature type="domain" description="THIF-type NAD/FAD binding fold" evidence="1">
    <location>
        <begin position="7"/>
        <end position="180"/>
    </location>
</feature>
<dbReference type="GO" id="GO:0008641">
    <property type="term" value="F:ubiquitin-like modifier activating enzyme activity"/>
    <property type="evidence" value="ECO:0007669"/>
    <property type="project" value="InterPro"/>
</dbReference>
<dbReference type="EMBL" id="BK015633">
    <property type="protein sequence ID" value="DAE16907.1"/>
    <property type="molecule type" value="Genomic_DNA"/>
</dbReference>
<dbReference type="Gene3D" id="3.40.50.720">
    <property type="entry name" value="NAD(P)-binding Rossmann-like Domain"/>
    <property type="match status" value="1"/>
</dbReference>
<dbReference type="InterPro" id="IPR035985">
    <property type="entry name" value="Ubiquitin-activating_enz"/>
</dbReference>
<evidence type="ECO:0000313" key="2">
    <source>
        <dbReference type="EMBL" id="DAE16907.1"/>
    </source>
</evidence>
<dbReference type="InterPro" id="IPR000594">
    <property type="entry name" value="ThiF_NAD_FAD-bd"/>
</dbReference>